<dbReference type="PROSITE" id="PS50042">
    <property type="entry name" value="CNMP_BINDING_3"/>
    <property type="match status" value="1"/>
</dbReference>
<dbReference type="SUPFAM" id="SSF51206">
    <property type="entry name" value="cAMP-binding domain-like"/>
    <property type="match status" value="2"/>
</dbReference>
<dbReference type="GO" id="GO:0007283">
    <property type="term" value="P:spermatogenesis"/>
    <property type="evidence" value="ECO:0007669"/>
    <property type="project" value="TreeGrafter"/>
</dbReference>
<feature type="domain" description="Cyclic nucleotide-binding" evidence="9">
    <location>
        <begin position="128"/>
        <end position="246"/>
    </location>
</feature>
<evidence type="ECO:0000256" key="8">
    <source>
        <dbReference type="SAM" id="MobiDB-lite"/>
    </source>
</evidence>
<dbReference type="GO" id="GO:0030552">
    <property type="term" value="F:cAMP binding"/>
    <property type="evidence" value="ECO:0007669"/>
    <property type="project" value="UniProtKB-KW"/>
</dbReference>
<dbReference type="RefSeq" id="XP_033787791.1">
    <property type="nucleotide sequence ID" value="XM_033931900.1"/>
</dbReference>
<dbReference type="Pfam" id="PF00027">
    <property type="entry name" value="cNMP_binding"/>
    <property type="match status" value="1"/>
</dbReference>
<feature type="region of interest" description="Disordered" evidence="8">
    <location>
        <begin position="394"/>
        <end position="417"/>
    </location>
</feature>
<keyword evidence="5" id="KW-0114">cAMP</keyword>
<dbReference type="Proteomes" id="UP000515159">
    <property type="component" value="Chromosome 2"/>
</dbReference>
<comment type="function">
    <text evidence="6">Essential for male fertility. Plays an important role in spermatogenesis and regulates sperm motility by controlling the development of the flagellar bending of sperm.</text>
</comment>
<protein>
    <recommendedName>
        <fullName evidence="7">Cyclic nucleotide-binding domain-containing protein 2</fullName>
    </recommendedName>
</protein>
<dbReference type="Gene3D" id="2.60.120.10">
    <property type="entry name" value="Jelly Rolls"/>
    <property type="match status" value="2"/>
</dbReference>
<dbReference type="SMART" id="SM00100">
    <property type="entry name" value="cNMP"/>
    <property type="match status" value="1"/>
</dbReference>
<dbReference type="FunFam" id="2.60.120.10:FF:000083">
    <property type="entry name" value="Cyclic nucleotide binding domain containing 2"/>
    <property type="match status" value="1"/>
</dbReference>
<dbReference type="InterPro" id="IPR000595">
    <property type="entry name" value="cNMP-bd_dom"/>
</dbReference>
<keyword evidence="10" id="KW-1185">Reference proteome</keyword>
<evidence type="ECO:0000256" key="7">
    <source>
        <dbReference type="ARBA" id="ARBA00072573"/>
    </source>
</evidence>
<keyword evidence="4" id="KW-0547">Nucleotide-binding</keyword>
<feature type="compositionally biased region" description="Polar residues" evidence="8">
    <location>
        <begin position="395"/>
        <end position="409"/>
    </location>
</feature>
<evidence type="ECO:0000259" key="9">
    <source>
        <dbReference type="PROSITE" id="PS50042"/>
    </source>
</evidence>
<proteinExistence type="predicted"/>
<dbReference type="GO" id="GO:0005829">
    <property type="term" value="C:cytosol"/>
    <property type="evidence" value="ECO:0007669"/>
    <property type="project" value="UniProtKB-SubCell"/>
</dbReference>
<dbReference type="CDD" id="cd00038">
    <property type="entry name" value="CAP_ED"/>
    <property type="match status" value="1"/>
</dbReference>
<dbReference type="GeneID" id="117354412"/>
<keyword evidence="3" id="KW-0116">cAMP-binding</keyword>
<evidence type="ECO:0000256" key="5">
    <source>
        <dbReference type="ARBA" id="ARBA00023149"/>
    </source>
</evidence>
<reference evidence="11" key="1">
    <citation type="submission" date="2025-08" db="UniProtKB">
        <authorList>
            <consortium name="RefSeq"/>
        </authorList>
    </citation>
    <scope>IDENTIFICATION</scope>
</reference>
<dbReference type="KEGG" id="gsh:117354412"/>
<dbReference type="OrthoDB" id="166212at2759"/>
<evidence type="ECO:0000256" key="1">
    <source>
        <dbReference type="ARBA" id="ARBA00004514"/>
    </source>
</evidence>
<gene>
    <name evidence="11" type="primary">LOC117354412</name>
</gene>
<comment type="subcellular location">
    <subcellularLocation>
        <location evidence="1">Cytoplasm</location>
        <location evidence="1">Cytosol</location>
    </subcellularLocation>
</comment>
<keyword evidence="2" id="KW-0963">Cytoplasm</keyword>
<evidence type="ECO:0000256" key="3">
    <source>
        <dbReference type="ARBA" id="ARBA00022566"/>
    </source>
</evidence>
<evidence type="ECO:0000313" key="10">
    <source>
        <dbReference type="Proteomes" id="UP000515159"/>
    </source>
</evidence>
<dbReference type="PANTHER" id="PTHR23011:SF43">
    <property type="entry name" value="CYCLIC NUCLEOTIDE-BINDING DOMAIN-CONTAINING PROTEIN 2"/>
    <property type="match status" value="1"/>
</dbReference>
<organism evidence="10 11">
    <name type="scientific">Geotrypetes seraphini</name>
    <name type="common">Gaboon caecilian</name>
    <name type="synonym">Caecilia seraphini</name>
    <dbReference type="NCBI Taxonomy" id="260995"/>
    <lineage>
        <taxon>Eukaryota</taxon>
        <taxon>Metazoa</taxon>
        <taxon>Chordata</taxon>
        <taxon>Craniata</taxon>
        <taxon>Vertebrata</taxon>
        <taxon>Euteleostomi</taxon>
        <taxon>Amphibia</taxon>
        <taxon>Gymnophiona</taxon>
        <taxon>Geotrypetes</taxon>
    </lineage>
</organism>
<dbReference type="InterPro" id="IPR014710">
    <property type="entry name" value="RmlC-like_jellyroll"/>
</dbReference>
<dbReference type="PANTHER" id="PTHR23011">
    <property type="entry name" value="CYCLIC NUCLEOTIDE-BINDING DOMAIN CONTAINING PROTEIN"/>
    <property type="match status" value="1"/>
</dbReference>
<evidence type="ECO:0000256" key="2">
    <source>
        <dbReference type="ARBA" id="ARBA00022490"/>
    </source>
</evidence>
<accession>A0A6P8QM22</accession>
<name>A0A6P8QM22_GEOSA</name>
<evidence type="ECO:0000256" key="6">
    <source>
        <dbReference type="ARBA" id="ARBA00059651"/>
    </source>
</evidence>
<evidence type="ECO:0000313" key="11">
    <source>
        <dbReference type="RefSeq" id="XP_033787791.1"/>
    </source>
</evidence>
<evidence type="ECO:0000256" key="4">
    <source>
        <dbReference type="ARBA" id="ARBA00022741"/>
    </source>
</evidence>
<dbReference type="InterPro" id="IPR018490">
    <property type="entry name" value="cNMP-bd_dom_sf"/>
</dbReference>
<dbReference type="AlphaFoldDB" id="A0A6P8QM22"/>
<dbReference type="InParanoid" id="A0A6P8QM22"/>
<sequence length="658" mass="76083">MPLHMHQKRQHGTHAVNHLQKFQDTVRKVMTLQAVTKYFIRITEDALGSKFWGDVGIPNARSHYNAKEIKEKKQNSRKQDYAFDTNSFRSRYEFTFPEKAIEIASHRPEERSPEDISFIRSVMRGIHSFRHYSNAMQLMLARVIHYKRFGKRRVVVRKGHRGDSFYFVFSGVIAVTQDEDGTSALLDPEPILLRKGASFGVYLAQQGSKMFLRLEVALLKGLRRNATVVCMEETEFLVVDRDEFFRNRLDQELQKELEYRFSFFRSLDLFSSWSDEALEKLAQHCKTEECHHSRVIVNDTSETKNIIFITKGRCDVLRLVDLSRCPSYLKWIKRQEALLGKLMVNSQKEKRKKTDMKFKASVTEAGYAHNSLNGRHTLQAPLASQGFLNLDAKKTSSSNPRITHSTTHPGSMKESNTRRDSFFTLEELVRKKWQARVNPKVHLGEALPSHLVASVYLRIDALRPGQYFRGVDIAYIESCLEKEGRQCQQESLSCLSVPVQRDPRAMVIVSQGSEVIRIKLDKFCELADLPTMRKLQEETQYPSDDELCHIFLEQNRWKIFKHDLVSDLQHMSDTLRIPNPKALLRQQYKNEWDCGSQGVLHLGPVGKDSRKLFWVTPINPNHSASGSRKLEKLPPVQWPTRLIHGIDIPKVCGKRLVC</sequence>